<accession>X1TI06</accession>
<feature type="non-terminal residue" evidence="2">
    <location>
        <position position="1"/>
    </location>
</feature>
<dbReference type="AlphaFoldDB" id="X1TI06"/>
<reference evidence="2" key="1">
    <citation type="journal article" date="2014" name="Front. Microbiol.">
        <title>High frequency of phylogenetically diverse reductive dehalogenase-homologous genes in deep subseafloor sedimentary metagenomes.</title>
        <authorList>
            <person name="Kawai M."/>
            <person name="Futagami T."/>
            <person name="Toyoda A."/>
            <person name="Takaki Y."/>
            <person name="Nishi S."/>
            <person name="Hori S."/>
            <person name="Arai W."/>
            <person name="Tsubouchi T."/>
            <person name="Morono Y."/>
            <person name="Uchiyama I."/>
            <person name="Ito T."/>
            <person name="Fujiyama A."/>
            <person name="Inagaki F."/>
            <person name="Takami H."/>
        </authorList>
    </citation>
    <scope>NUCLEOTIDE SEQUENCE</scope>
    <source>
        <strain evidence="2">Expedition CK06-06</strain>
    </source>
</reference>
<comment type="caution">
    <text evidence="2">The sequence shown here is derived from an EMBL/GenBank/DDBJ whole genome shotgun (WGS) entry which is preliminary data.</text>
</comment>
<evidence type="ECO:0000313" key="2">
    <source>
        <dbReference type="EMBL" id="GAI79679.1"/>
    </source>
</evidence>
<name>X1TI06_9ZZZZ</name>
<feature type="region of interest" description="Disordered" evidence="1">
    <location>
        <begin position="1"/>
        <end position="29"/>
    </location>
</feature>
<feature type="compositionally biased region" description="Basic and acidic residues" evidence="1">
    <location>
        <begin position="11"/>
        <end position="29"/>
    </location>
</feature>
<proteinExistence type="predicted"/>
<gene>
    <name evidence="2" type="ORF">S12H4_24610</name>
</gene>
<feature type="compositionally biased region" description="Polar residues" evidence="1">
    <location>
        <begin position="1"/>
        <end position="10"/>
    </location>
</feature>
<sequence length="29" mass="3144">GATGGNSYSQKKQEALTKWRKGGKDIDGY</sequence>
<evidence type="ECO:0000256" key="1">
    <source>
        <dbReference type="SAM" id="MobiDB-lite"/>
    </source>
</evidence>
<protein>
    <submittedName>
        <fullName evidence="2">Uncharacterized protein</fullName>
    </submittedName>
</protein>
<dbReference type="EMBL" id="BARW01013416">
    <property type="protein sequence ID" value="GAI79679.1"/>
    <property type="molecule type" value="Genomic_DNA"/>
</dbReference>
<organism evidence="2">
    <name type="scientific">marine sediment metagenome</name>
    <dbReference type="NCBI Taxonomy" id="412755"/>
    <lineage>
        <taxon>unclassified sequences</taxon>
        <taxon>metagenomes</taxon>
        <taxon>ecological metagenomes</taxon>
    </lineage>
</organism>